<sequence length="97" mass="10138">MTDGYRVDLDHLDDVTARIAGLHGFITDTLTALDARIAAAHQTWEGAAADKHAAAHKEWADSAQTAAEGIAAMRDAAKAAHAAYTDALAANRKTLGV</sequence>
<dbReference type="InterPro" id="IPR010310">
    <property type="entry name" value="T7SS_ESAT-6-like"/>
</dbReference>
<dbReference type="Pfam" id="PF06013">
    <property type="entry name" value="WXG100"/>
    <property type="match status" value="1"/>
</dbReference>
<protein>
    <recommendedName>
        <fullName evidence="1">ESAT-6-like protein</fullName>
    </recommendedName>
</protein>
<dbReference type="InterPro" id="IPR036689">
    <property type="entry name" value="ESAT-6-like_sf"/>
</dbReference>
<accession>A0A3M2LHI2</accession>
<comment type="caution">
    <text evidence="2">The sequence shown here is derived from an EMBL/GenBank/DDBJ whole genome shotgun (WGS) entry which is preliminary data.</text>
</comment>
<reference evidence="2 3" key="1">
    <citation type="submission" date="2018-10" db="EMBL/GenBank/DDBJ databases">
        <title>Isolation from cow dung.</title>
        <authorList>
            <person name="Ling L."/>
        </authorList>
    </citation>
    <scope>NUCLEOTIDE SEQUENCE [LARGE SCALE GENOMIC DNA]</scope>
    <source>
        <strain evidence="2 3">NEAU-LL90</strain>
    </source>
</reference>
<name>A0A3M2LHI2_9NOCA</name>
<evidence type="ECO:0000256" key="1">
    <source>
        <dbReference type="RuleBase" id="RU362001"/>
    </source>
</evidence>
<dbReference type="Gene3D" id="1.10.287.1060">
    <property type="entry name" value="ESAT-6-like"/>
    <property type="match status" value="1"/>
</dbReference>
<keyword evidence="3" id="KW-1185">Reference proteome</keyword>
<gene>
    <name evidence="2" type="ORF">EBN03_07395</name>
</gene>
<evidence type="ECO:0000313" key="2">
    <source>
        <dbReference type="EMBL" id="RMI34228.1"/>
    </source>
</evidence>
<dbReference type="EMBL" id="RFFH01000002">
    <property type="protein sequence ID" value="RMI34228.1"/>
    <property type="molecule type" value="Genomic_DNA"/>
</dbReference>
<dbReference type="NCBIfam" id="TIGR03930">
    <property type="entry name" value="WXG100_ESAT6"/>
    <property type="match status" value="1"/>
</dbReference>
<dbReference type="AlphaFoldDB" id="A0A3M2LHI2"/>
<organism evidence="2 3">
    <name type="scientific">Nocardia stercoris</name>
    <dbReference type="NCBI Taxonomy" id="2483361"/>
    <lineage>
        <taxon>Bacteria</taxon>
        <taxon>Bacillati</taxon>
        <taxon>Actinomycetota</taxon>
        <taxon>Actinomycetes</taxon>
        <taxon>Mycobacteriales</taxon>
        <taxon>Nocardiaceae</taxon>
        <taxon>Nocardia</taxon>
    </lineage>
</organism>
<dbReference type="OrthoDB" id="4556467at2"/>
<dbReference type="Proteomes" id="UP000279275">
    <property type="component" value="Unassembled WGS sequence"/>
</dbReference>
<dbReference type="SUPFAM" id="SSF140453">
    <property type="entry name" value="EsxAB dimer-like"/>
    <property type="match status" value="1"/>
</dbReference>
<dbReference type="RefSeq" id="WP_122187151.1">
    <property type="nucleotide sequence ID" value="NZ_RFFH01000002.1"/>
</dbReference>
<evidence type="ECO:0000313" key="3">
    <source>
        <dbReference type="Proteomes" id="UP000279275"/>
    </source>
</evidence>
<proteinExistence type="inferred from homology"/>
<comment type="similarity">
    <text evidence="1">Belongs to the WXG100 family.</text>
</comment>